<gene>
    <name evidence="2" type="ORF">SAMN03084138_02888</name>
</gene>
<reference evidence="2 3" key="1">
    <citation type="submission" date="2016-10" db="EMBL/GenBank/DDBJ databases">
        <authorList>
            <person name="de Groot N.N."/>
        </authorList>
    </citation>
    <scope>NUCLEOTIDE SEQUENCE [LARGE SCALE GENOMIC DNA]</scope>
    <source>
        <strain evidence="2 3">DSM 15893</strain>
    </source>
</reference>
<keyword evidence="1" id="KW-0732">Signal</keyword>
<proteinExistence type="predicted"/>
<dbReference type="Proteomes" id="UP000182692">
    <property type="component" value="Unassembled WGS sequence"/>
</dbReference>
<evidence type="ECO:0000256" key="1">
    <source>
        <dbReference type="SAM" id="SignalP"/>
    </source>
</evidence>
<dbReference type="EMBL" id="FOWR01000021">
    <property type="protein sequence ID" value="SFP69897.1"/>
    <property type="molecule type" value="Genomic_DNA"/>
</dbReference>
<organism evidence="2 3">
    <name type="scientific">Enterovibrio norvegicus DSM 15893</name>
    <dbReference type="NCBI Taxonomy" id="1121869"/>
    <lineage>
        <taxon>Bacteria</taxon>
        <taxon>Pseudomonadati</taxon>
        <taxon>Pseudomonadota</taxon>
        <taxon>Gammaproteobacteria</taxon>
        <taxon>Vibrionales</taxon>
        <taxon>Vibrionaceae</taxon>
        <taxon>Enterovibrio</taxon>
    </lineage>
</organism>
<feature type="chain" id="PRO_5010293312" evidence="1">
    <location>
        <begin position="27"/>
        <end position="252"/>
    </location>
</feature>
<dbReference type="AlphaFoldDB" id="A0A1I5SHB6"/>
<evidence type="ECO:0000313" key="2">
    <source>
        <dbReference type="EMBL" id="SFP69897.1"/>
    </source>
</evidence>
<dbReference type="InterPro" id="IPR007433">
    <property type="entry name" value="DUF481"/>
</dbReference>
<dbReference type="STRING" id="1121869.SAMN03084138_02888"/>
<accession>A0A1I5SHB6</accession>
<feature type="signal peptide" evidence="1">
    <location>
        <begin position="1"/>
        <end position="26"/>
    </location>
</feature>
<name>A0A1I5SHB6_9GAMM</name>
<protein>
    <submittedName>
        <fullName evidence="2">Putative salt-induced outer membrane protein</fullName>
    </submittedName>
</protein>
<sequence>MVNHMASALLKPSFFCLVALPFSAWADDVPPPWQSEVELGLQALSGNSDSITLNTRLGMSYTSGPYRHTSEAKFLLVEKDGEEDKRKGEMESQANYKFDPSRYVLANITYTNDKYGPYFDDFTFATGLGYQAIWREDMTLLLEVGPGYRYQKPNLDEIDDDDLILPHNVKEFIVRGQAELMWQMTKTAELQGRLTTISGPSNTSFEARLSVQTSLIDDLAIKISTTQKYINDVPPGLSNLDSIFTVNMVYKF</sequence>
<evidence type="ECO:0000313" key="3">
    <source>
        <dbReference type="Proteomes" id="UP000182692"/>
    </source>
</evidence>
<dbReference type="Pfam" id="PF04338">
    <property type="entry name" value="DUF481"/>
    <property type="match status" value="1"/>
</dbReference>